<dbReference type="HOGENOM" id="CLU_026945_0_2_1"/>
<feature type="domain" description="RRM" evidence="8">
    <location>
        <begin position="161"/>
        <end position="255"/>
    </location>
</feature>
<keyword evidence="2" id="KW-0507">mRNA processing</keyword>
<protein>
    <submittedName>
        <fullName evidence="9">Potential spliceosome factor</fullName>
    </submittedName>
</protein>
<keyword evidence="4 6" id="KW-0694">RNA-binding</keyword>
<evidence type="ECO:0000313" key="10">
    <source>
        <dbReference type="Proteomes" id="UP000014071"/>
    </source>
</evidence>
<dbReference type="eggNOG" id="KOG1548">
    <property type="taxonomic scope" value="Eukaryota"/>
</dbReference>
<dbReference type="PANTHER" id="PTHR15608">
    <property type="entry name" value="SPLICING FACTOR U2AF-ASSOCIATED PROTEIN 2"/>
    <property type="match status" value="1"/>
</dbReference>
<dbReference type="Pfam" id="PF00076">
    <property type="entry name" value="RRM_1"/>
    <property type="match status" value="1"/>
</dbReference>
<evidence type="ECO:0000259" key="8">
    <source>
        <dbReference type="PROSITE" id="PS50102"/>
    </source>
</evidence>
<feature type="region of interest" description="Disordered" evidence="7">
    <location>
        <begin position="437"/>
        <end position="477"/>
    </location>
</feature>
<feature type="compositionally biased region" description="Low complexity" evidence="7">
    <location>
        <begin position="142"/>
        <end position="152"/>
    </location>
</feature>
<organism evidence="9 10">
    <name type="scientific">Pseudozyma hubeiensis (strain SY62)</name>
    <name type="common">Yeast</name>
    <dbReference type="NCBI Taxonomy" id="1305764"/>
    <lineage>
        <taxon>Eukaryota</taxon>
        <taxon>Fungi</taxon>
        <taxon>Dikarya</taxon>
        <taxon>Basidiomycota</taxon>
        <taxon>Ustilaginomycotina</taxon>
        <taxon>Ustilaginomycetes</taxon>
        <taxon>Ustilaginales</taxon>
        <taxon>Ustilaginaceae</taxon>
        <taxon>Pseudozyma</taxon>
    </lineage>
</organism>
<evidence type="ECO:0000256" key="5">
    <source>
        <dbReference type="ARBA" id="ARBA00023187"/>
    </source>
</evidence>
<accession>R9PDB4</accession>
<dbReference type="Proteomes" id="UP000014071">
    <property type="component" value="Unassembled WGS sequence"/>
</dbReference>
<dbReference type="CDD" id="cd12281">
    <property type="entry name" value="RRM1_TatSF1_like"/>
    <property type="match status" value="1"/>
</dbReference>
<feature type="compositionally biased region" description="Low complexity" evidence="7">
    <location>
        <begin position="332"/>
        <end position="343"/>
    </location>
</feature>
<dbReference type="InterPro" id="IPR035979">
    <property type="entry name" value="RBD_domain_sf"/>
</dbReference>
<dbReference type="SMART" id="SM00360">
    <property type="entry name" value="RRM"/>
    <property type="match status" value="1"/>
</dbReference>
<dbReference type="GO" id="GO:0003723">
    <property type="term" value="F:RNA binding"/>
    <property type="evidence" value="ECO:0007669"/>
    <property type="project" value="UniProtKB-UniRule"/>
</dbReference>
<dbReference type="InterPro" id="IPR034392">
    <property type="entry name" value="TatSF1-like_RRM1"/>
</dbReference>
<dbReference type="GeneID" id="24112210"/>
<dbReference type="OrthoDB" id="10258585at2759"/>
<feature type="region of interest" description="Disordered" evidence="7">
    <location>
        <begin position="1"/>
        <end position="24"/>
    </location>
</feature>
<evidence type="ECO:0000256" key="1">
    <source>
        <dbReference type="ARBA" id="ARBA00007747"/>
    </source>
</evidence>
<feature type="region of interest" description="Disordered" evidence="7">
    <location>
        <begin position="254"/>
        <end position="343"/>
    </location>
</feature>
<keyword evidence="3" id="KW-0677">Repeat</keyword>
<feature type="compositionally biased region" description="Basic and acidic residues" evidence="7">
    <location>
        <begin position="275"/>
        <end position="287"/>
    </location>
</feature>
<reference evidence="10" key="1">
    <citation type="journal article" date="2013" name="Genome Announc.">
        <title>Draft genome sequence of the basidiomycetous yeast-like fungus Pseudozyma hubeiensis SY62, which produces an abundant amount of the biosurfactant mannosylerythritol lipids.</title>
        <authorList>
            <person name="Konishi M."/>
            <person name="Hatada Y."/>
            <person name="Horiuchi J."/>
        </authorList>
    </citation>
    <scope>NUCLEOTIDE SEQUENCE [LARGE SCALE GENOMIC DNA]</scope>
    <source>
        <strain evidence="10">SY62</strain>
    </source>
</reference>
<comment type="similarity">
    <text evidence="1">Belongs to the HTATSF1 family.</text>
</comment>
<sequence>MIDGVCNSMHPAPPTASGSEDPRVYLDRLSGNWRYEDDEGDEWEWQPFVQHSRPAVDPGETEEESSTTSASTFKASTSSLPSGHWVKVLDDDLIRAQQAAYSVEGVDESQPAQAVLRRGKKRPASPPPSEILATQSTTTNQAAPSSSASRLPPSKKPKPITSLYVTGLPLDASSDEIARVFSRYGVLLEDDSGKPRIKMYYDDRTGMFKGEALVVYFKPESVELAISMLDETSLRGAIGSGDDNGQVMRIQRAEFPTAERGNGQAGSTARTDANLNEKKTAKPKDEPTNGARRNLTDQDRKKIAKRVARLETKLSDWRDDSPSPTPSDAELTNPTANTANTAAPTGRTVVLTKMFTLFELESDPTLLLDLKEDVREECSSTIGGVTNVVLWDAEPEGIMTVKFQTAEQAQSCVSMMKGRFFAQRRIDAWVFNGKPRFRRSDAQQDAGDSDDDSEATGKTQTQEKSRRDAFGAWLEDA</sequence>
<feature type="region of interest" description="Disordered" evidence="7">
    <location>
        <begin position="101"/>
        <end position="158"/>
    </location>
</feature>
<dbReference type="InterPro" id="IPR012677">
    <property type="entry name" value="Nucleotide-bd_a/b_plait_sf"/>
</dbReference>
<feature type="compositionally biased region" description="Polar residues" evidence="7">
    <location>
        <begin position="132"/>
        <end position="141"/>
    </location>
</feature>
<keyword evidence="5" id="KW-0508">mRNA splicing</keyword>
<evidence type="ECO:0000256" key="4">
    <source>
        <dbReference type="ARBA" id="ARBA00022884"/>
    </source>
</evidence>
<evidence type="ECO:0000256" key="3">
    <source>
        <dbReference type="ARBA" id="ARBA00022737"/>
    </source>
</evidence>
<dbReference type="CDD" id="cd12285">
    <property type="entry name" value="RRM3_RBM39_like"/>
    <property type="match status" value="1"/>
</dbReference>
<feature type="region of interest" description="Disordered" evidence="7">
    <location>
        <begin position="40"/>
        <end position="79"/>
    </location>
</feature>
<gene>
    <name evidence="9" type="ORF">PHSY_006945</name>
</gene>
<dbReference type="GO" id="GO:0005684">
    <property type="term" value="C:U2-type spliceosomal complex"/>
    <property type="evidence" value="ECO:0007669"/>
    <property type="project" value="TreeGrafter"/>
</dbReference>
<keyword evidence="10" id="KW-1185">Reference proteome</keyword>
<dbReference type="GO" id="GO:0005686">
    <property type="term" value="C:U2 snRNP"/>
    <property type="evidence" value="ECO:0007669"/>
    <property type="project" value="TreeGrafter"/>
</dbReference>
<dbReference type="AlphaFoldDB" id="R9PDB4"/>
<feature type="compositionally biased region" description="Basic and acidic residues" evidence="7">
    <location>
        <begin position="308"/>
        <end position="321"/>
    </location>
</feature>
<dbReference type="Gene3D" id="3.30.70.330">
    <property type="match status" value="2"/>
</dbReference>
<evidence type="ECO:0000256" key="2">
    <source>
        <dbReference type="ARBA" id="ARBA00022664"/>
    </source>
</evidence>
<dbReference type="FunFam" id="3.30.70.330:FF:000105">
    <property type="entry name" value="HIV Tat-specific factor 1 homolog"/>
    <property type="match status" value="1"/>
</dbReference>
<dbReference type="PROSITE" id="PS50102">
    <property type="entry name" value="RRM"/>
    <property type="match status" value="1"/>
</dbReference>
<dbReference type="InterPro" id="IPR034393">
    <property type="entry name" value="TatSF1-like"/>
</dbReference>
<dbReference type="PANTHER" id="PTHR15608:SF0">
    <property type="entry name" value="HIV TAT-SPECIFIC FACTOR 1"/>
    <property type="match status" value="1"/>
</dbReference>
<dbReference type="SUPFAM" id="SSF54928">
    <property type="entry name" value="RNA-binding domain, RBD"/>
    <property type="match status" value="1"/>
</dbReference>
<dbReference type="RefSeq" id="XP_012192931.1">
    <property type="nucleotide sequence ID" value="XM_012337541.1"/>
</dbReference>
<evidence type="ECO:0000256" key="6">
    <source>
        <dbReference type="PROSITE-ProRule" id="PRU00176"/>
    </source>
</evidence>
<name>R9PDB4_PSEHS</name>
<dbReference type="InterPro" id="IPR000504">
    <property type="entry name" value="RRM_dom"/>
</dbReference>
<feature type="compositionally biased region" description="Polar residues" evidence="7">
    <location>
        <begin position="265"/>
        <end position="274"/>
    </location>
</feature>
<proteinExistence type="inferred from homology"/>
<evidence type="ECO:0000256" key="7">
    <source>
        <dbReference type="SAM" id="MobiDB-lite"/>
    </source>
</evidence>
<dbReference type="GO" id="GO:0000398">
    <property type="term" value="P:mRNA splicing, via spliceosome"/>
    <property type="evidence" value="ECO:0007669"/>
    <property type="project" value="InterPro"/>
</dbReference>
<dbReference type="EMBL" id="DF238831">
    <property type="protein sequence ID" value="GAC99344.1"/>
    <property type="molecule type" value="Genomic_DNA"/>
</dbReference>
<evidence type="ECO:0000313" key="9">
    <source>
        <dbReference type="EMBL" id="GAC99344.1"/>
    </source>
</evidence>
<dbReference type="STRING" id="1305764.R9PDB4"/>
<feature type="compositionally biased region" description="Low complexity" evidence="7">
    <location>
        <begin position="66"/>
        <end position="79"/>
    </location>
</feature>